<keyword evidence="3" id="KW-1185">Reference proteome</keyword>
<dbReference type="Proteomes" id="UP000272908">
    <property type="component" value="Unassembled WGS sequence"/>
</dbReference>
<feature type="transmembrane region" description="Helical" evidence="1">
    <location>
        <begin position="143"/>
        <end position="166"/>
    </location>
</feature>
<keyword evidence="1" id="KW-0472">Membrane</keyword>
<dbReference type="EMBL" id="UIHC01000011">
    <property type="protein sequence ID" value="SUZ31746.1"/>
    <property type="molecule type" value="Genomic_DNA"/>
</dbReference>
<organism evidence="2 3">
    <name type="scientific">Roseinatronobacter ekhonensis</name>
    <dbReference type="NCBI Taxonomy" id="254356"/>
    <lineage>
        <taxon>Bacteria</taxon>
        <taxon>Pseudomonadati</taxon>
        <taxon>Pseudomonadota</taxon>
        <taxon>Alphaproteobacteria</taxon>
        <taxon>Rhodobacterales</taxon>
        <taxon>Paracoccaceae</taxon>
        <taxon>Roseinatronobacter</taxon>
    </lineage>
</organism>
<evidence type="ECO:0000256" key="1">
    <source>
        <dbReference type="SAM" id="Phobius"/>
    </source>
</evidence>
<feature type="transmembrane region" description="Helical" evidence="1">
    <location>
        <begin position="172"/>
        <end position="189"/>
    </location>
</feature>
<evidence type="ECO:0000313" key="3">
    <source>
        <dbReference type="Proteomes" id="UP000272908"/>
    </source>
</evidence>
<keyword evidence="1" id="KW-0812">Transmembrane</keyword>
<evidence type="ECO:0000313" key="2">
    <source>
        <dbReference type="EMBL" id="SUZ31746.1"/>
    </source>
</evidence>
<gene>
    <name evidence="2" type="ORF">ROE7235_01496</name>
</gene>
<accession>A0A3B0MVA5</accession>
<name>A0A3B0MVA5_9RHOB</name>
<protein>
    <submittedName>
        <fullName evidence="2">Uncharacterized protein</fullName>
    </submittedName>
</protein>
<proteinExistence type="predicted"/>
<feature type="transmembrane region" description="Helical" evidence="1">
    <location>
        <begin position="75"/>
        <end position="97"/>
    </location>
</feature>
<keyword evidence="1" id="KW-1133">Transmembrane helix</keyword>
<reference evidence="3" key="1">
    <citation type="submission" date="2018-08" db="EMBL/GenBank/DDBJ databases">
        <authorList>
            <person name="Rodrigo-Torres L."/>
            <person name="Arahal R. D."/>
            <person name="Lucena T."/>
        </authorList>
    </citation>
    <scope>NUCLEOTIDE SEQUENCE [LARGE SCALE GENOMIC DNA]</scope>
    <source>
        <strain evidence="3">CECT 7235</strain>
    </source>
</reference>
<dbReference type="RefSeq" id="WP_121094165.1">
    <property type="nucleotide sequence ID" value="NZ_UIHC01000011.1"/>
</dbReference>
<dbReference type="AlphaFoldDB" id="A0A3B0MVA5"/>
<sequence length="197" mass="21128">MLTRSRRLSPETRSIALALLCYVLCVTAEIWAGHFANALPDRFLFHCLLGLAILFQTDALLQWQQRKGQLPAEPNHGFLLLLTALGGSVLLLCATIWPALWSGALITCATTVGAGVLVPGLKSRALSEGDGRYRQNQIRAREAGLHALTVLGAVMIILDLSGLIIIPLWLGVGLVLLGVGVAVTGVMWWQERDGGGV</sequence>
<feature type="transmembrane region" description="Helical" evidence="1">
    <location>
        <begin position="12"/>
        <end position="31"/>
    </location>
</feature>